<dbReference type="HOGENOM" id="CLU_002469_0_0_1"/>
<evidence type="ECO:0000256" key="2">
    <source>
        <dbReference type="ARBA" id="ARBA00022679"/>
    </source>
</evidence>
<feature type="transmembrane region" description="Helical" evidence="6">
    <location>
        <begin position="1004"/>
        <end position="1022"/>
    </location>
</feature>
<dbReference type="STRING" id="32264.T1K857"/>
<evidence type="ECO:0000256" key="1">
    <source>
        <dbReference type="ARBA" id="ARBA00007583"/>
    </source>
</evidence>
<evidence type="ECO:0000313" key="8">
    <source>
        <dbReference type="EnsemblMetazoa" id="tetur07g00130.1"/>
    </source>
</evidence>
<dbReference type="Pfam" id="PF17101">
    <property type="entry name" value="Stealth_CR1"/>
    <property type="match status" value="1"/>
</dbReference>
<dbReference type="InterPro" id="IPR031358">
    <property type="entry name" value="Stealth_CR1"/>
</dbReference>
<dbReference type="PANTHER" id="PTHR24045">
    <property type="match status" value="1"/>
</dbReference>
<dbReference type="SMART" id="SM00004">
    <property type="entry name" value="NL"/>
    <property type="match status" value="1"/>
</dbReference>
<proteinExistence type="inferred from homology"/>
<comment type="similarity">
    <text evidence="1">Belongs to the stealth family.</text>
</comment>
<dbReference type="InterPro" id="IPR047141">
    <property type="entry name" value="Stealth"/>
</dbReference>
<dbReference type="InterPro" id="IPR000800">
    <property type="entry name" value="Notch_dom"/>
</dbReference>
<reference evidence="8" key="2">
    <citation type="submission" date="2015-06" db="UniProtKB">
        <authorList>
            <consortium name="EnsemblMetazoa"/>
        </authorList>
    </citation>
    <scope>IDENTIFICATION</scope>
</reference>
<keyword evidence="5" id="KW-0325">Glycoprotein</keyword>
<dbReference type="GO" id="GO:0016256">
    <property type="term" value="P:N-glycan processing to lysosome"/>
    <property type="evidence" value="ECO:0007669"/>
    <property type="project" value="TreeGrafter"/>
</dbReference>
<dbReference type="PROSITE" id="PS50258">
    <property type="entry name" value="LNR"/>
    <property type="match status" value="1"/>
</dbReference>
<keyword evidence="6" id="KW-0812">Transmembrane</keyword>
<keyword evidence="9" id="KW-1185">Reference proteome</keyword>
<evidence type="ECO:0000256" key="4">
    <source>
        <dbReference type="ARBA" id="ARBA00023157"/>
    </source>
</evidence>
<name>T1K857_TETUR</name>
<dbReference type="Gene3D" id="3.30.300.320">
    <property type="match status" value="1"/>
</dbReference>
<dbReference type="InterPro" id="IPR031356">
    <property type="entry name" value="Stealth_CR4"/>
</dbReference>
<dbReference type="Proteomes" id="UP000015104">
    <property type="component" value="Unassembled WGS sequence"/>
</dbReference>
<dbReference type="EnsemblMetazoa" id="tetur07g00130.1">
    <property type="protein sequence ID" value="tetur07g00130.1"/>
    <property type="gene ID" value="tetur07g00130"/>
</dbReference>
<dbReference type="GO" id="GO:0046835">
    <property type="term" value="P:carbohydrate phosphorylation"/>
    <property type="evidence" value="ECO:0007669"/>
    <property type="project" value="TreeGrafter"/>
</dbReference>
<dbReference type="eggNOG" id="ENOG502QQMR">
    <property type="taxonomic scope" value="Eukaryota"/>
</dbReference>
<dbReference type="GO" id="GO:0005794">
    <property type="term" value="C:Golgi apparatus"/>
    <property type="evidence" value="ECO:0007669"/>
    <property type="project" value="TreeGrafter"/>
</dbReference>
<dbReference type="PANTHER" id="PTHR24045:SF0">
    <property type="entry name" value="N-ACETYLGLUCOSAMINE-1-PHOSPHOTRANSFERASE SUBUNITS ALPHA_BETA"/>
    <property type="match status" value="1"/>
</dbReference>
<evidence type="ECO:0000259" key="7">
    <source>
        <dbReference type="PROSITE" id="PS50258"/>
    </source>
</evidence>
<dbReference type="Pfam" id="PF17103">
    <property type="entry name" value="Stealth_CR4"/>
    <property type="match status" value="1"/>
</dbReference>
<keyword evidence="3" id="KW-0677">Repeat</keyword>
<dbReference type="InterPro" id="IPR031357">
    <property type="entry name" value="Stealth_CR3"/>
</dbReference>
<evidence type="ECO:0000256" key="6">
    <source>
        <dbReference type="SAM" id="Phobius"/>
    </source>
</evidence>
<protein>
    <recommendedName>
        <fullName evidence="7">LNR domain-containing protein</fullName>
    </recommendedName>
</protein>
<dbReference type="Pfam" id="PF00066">
    <property type="entry name" value="Notch"/>
    <property type="match status" value="2"/>
</dbReference>
<dbReference type="Pfam" id="PF11380">
    <property type="entry name" value="Stealth_CR2"/>
    <property type="match status" value="1"/>
</dbReference>
<dbReference type="GO" id="GO:0003976">
    <property type="term" value="F:UDP-N-acetylglucosamine-lysosomal-enzyme N-acetylglucosaminephosphotransferase activity"/>
    <property type="evidence" value="ECO:0007669"/>
    <property type="project" value="TreeGrafter"/>
</dbReference>
<evidence type="ECO:0000256" key="3">
    <source>
        <dbReference type="ARBA" id="ARBA00022737"/>
    </source>
</evidence>
<dbReference type="AlphaFoldDB" id="T1K857"/>
<keyword evidence="2" id="KW-0808">Transferase</keyword>
<reference evidence="9" key="1">
    <citation type="submission" date="2011-08" db="EMBL/GenBank/DDBJ databases">
        <authorList>
            <person name="Rombauts S."/>
        </authorList>
    </citation>
    <scope>NUCLEOTIDE SEQUENCE</scope>
    <source>
        <strain evidence="9">London</strain>
    </source>
</reference>
<organism evidence="8 9">
    <name type="scientific">Tetranychus urticae</name>
    <name type="common">Two-spotted spider mite</name>
    <dbReference type="NCBI Taxonomy" id="32264"/>
    <lineage>
        <taxon>Eukaryota</taxon>
        <taxon>Metazoa</taxon>
        <taxon>Ecdysozoa</taxon>
        <taxon>Arthropoda</taxon>
        <taxon>Chelicerata</taxon>
        <taxon>Arachnida</taxon>
        <taxon>Acari</taxon>
        <taxon>Acariformes</taxon>
        <taxon>Trombidiformes</taxon>
        <taxon>Prostigmata</taxon>
        <taxon>Eleutherengona</taxon>
        <taxon>Raphignathae</taxon>
        <taxon>Tetranychoidea</taxon>
        <taxon>Tetranychidae</taxon>
        <taxon>Tetranychus</taxon>
    </lineage>
</organism>
<evidence type="ECO:0000313" key="9">
    <source>
        <dbReference type="Proteomes" id="UP000015104"/>
    </source>
</evidence>
<dbReference type="Pfam" id="PF17102">
    <property type="entry name" value="Stealth_CR3"/>
    <property type="match status" value="1"/>
</dbReference>
<accession>T1K857</accession>
<dbReference type="InterPro" id="IPR021520">
    <property type="entry name" value="Stealth_CR2"/>
</dbReference>
<keyword evidence="6" id="KW-0472">Membrane</keyword>
<evidence type="ECO:0000256" key="5">
    <source>
        <dbReference type="ARBA" id="ARBA00023180"/>
    </source>
</evidence>
<feature type="domain" description="LNR" evidence="7">
    <location>
        <begin position="386"/>
        <end position="427"/>
    </location>
</feature>
<sequence length="1040" mass="120304">MFEKILWIWNGHQSLVLFRSDFGGLMVDKSGSMTICENKPSIDVVYTWVNGSEAKFIERLLKVKRDYLEIYIAIDSAIDIKGLEMFVNKQFEIVTTESSHNYHLMYLNFDERRNLEDYFKLQSEPNAIKPVYVRLSCSNYNLSHEKPNLAESFTTKSFIYLSSTLKSSSPSELSSISSIYQWLPPKKQLLKLFNEKERSQIKRIVFHSSRRAALIILQQTNYQDLLVGRLVSMGQKYNFSVASELNLYLGQEDLFECSDDKISESITVNRFADNDELKYSIRSIEKFAPWIRNIYLVTNGQIPNWINADHPQLRLISHEDIFPNKNDLPTFNSAAIEVHLHRIPGLSEKFIYFNDDIMLGKPVFLDDFYSPTSGYKIYLAWPVPNCESGCPTSWLADGFCDQACNSSMCLFDGGDCLNVTSTDSRPNLSHLRGEKPSLATKRSFTDQCRPSCADFWLGDKQCDNVCNNIDCAFDMGDCGLEGYQFIPGETFVKDQFDYLYPSPSSSIYLNMTNLMSTPNFLLTRASYEKDTQIRSVTLNLKNQILTVLFKSNITEVTVTINFSYRSSEISSDILLRLNVTPEYETQNLGNQNIPFHEIVSKQPIYQPTVKPDDLDTNTIDFSSNVTIRAEPLIIFDLKPTEYNLSSAQILKMMEEATRRSANSSEKLNGNLDIEILKLISDLVEGKYEERPIGKFPWENLRDFEKLGELIANYEKYSTLGYGFKSTQRQLLDIFSDSIKHVNYLYNQVFGIKARRIIAHSPILLEKEIIERMWNRFPEQLQATSSHKLRSSNDMQFAFSYFNFLMSETSPTNENEVIQRFNTDDSRGLSANELRSLLANLVQTPILQDVWSNYSVCWDGLDFNELKQSGAEIPIDQLLACDRLAEKLREKFSATEKNRFTLMSDADVAFTMIRPNTKQLVKKLDHLRRDPKKFLCFNDDLQSSETKEAQTARSELRDYYQYLVPKASSYELPQGQLNRFKDISDYRRWKQKRILNHDMNESSTWFYFLIYGSILFWLIYKVLTKISIHSTNSYKISTLKI</sequence>
<keyword evidence="4" id="KW-1015">Disulfide bond</keyword>
<dbReference type="EMBL" id="CAEY01001871">
    <property type="status" value="NOT_ANNOTATED_CDS"/>
    <property type="molecule type" value="Genomic_DNA"/>
</dbReference>
<keyword evidence="6" id="KW-1133">Transmembrane helix</keyword>